<dbReference type="Proteomes" id="UP001139411">
    <property type="component" value="Unassembled WGS sequence"/>
</dbReference>
<name>A0A9X1TVW7_9BACT</name>
<evidence type="ECO:0000313" key="2">
    <source>
        <dbReference type="Proteomes" id="UP001139411"/>
    </source>
</evidence>
<gene>
    <name evidence="1" type="ORF">L0661_21155</name>
</gene>
<reference evidence="1" key="1">
    <citation type="submission" date="2022-01" db="EMBL/GenBank/DDBJ databases">
        <title>Novel species in genus Dyadobacter.</title>
        <authorList>
            <person name="Ma C."/>
        </authorList>
    </citation>
    <scope>NUCLEOTIDE SEQUENCE</scope>
    <source>
        <strain evidence="1">CY357</strain>
    </source>
</reference>
<organism evidence="1 2">
    <name type="scientific">Dyadobacter chenhuakuii</name>
    <dbReference type="NCBI Taxonomy" id="2909339"/>
    <lineage>
        <taxon>Bacteria</taxon>
        <taxon>Pseudomonadati</taxon>
        <taxon>Bacteroidota</taxon>
        <taxon>Cytophagia</taxon>
        <taxon>Cytophagales</taxon>
        <taxon>Spirosomataceae</taxon>
        <taxon>Dyadobacter</taxon>
    </lineage>
</organism>
<comment type="caution">
    <text evidence="1">The sequence shown here is derived from an EMBL/GenBank/DDBJ whole genome shotgun (WGS) entry which is preliminary data.</text>
</comment>
<dbReference type="RefSeq" id="WP_235179166.1">
    <property type="nucleotide sequence ID" value="NZ_JAKFFV010000014.1"/>
</dbReference>
<evidence type="ECO:0000313" key="1">
    <source>
        <dbReference type="EMBL" id="MCF2500843.1"/>
    </source>
</evidence>
<dbReference type="AlphaFoldDB" id="A0A9X1TVW7"/>
<protein>
    <submittedName>
        <fullName evidence="1">Uncharacterized protein</fullName>
    </submittedName>
</protein>
<sequence>MNIRSTLLADPIQSKRRATEVAAYACIDSTHSQELMDCFVANDYRLAQRAAQSVSIAVSERPDLIAPHMSSLVDQLTRPGVHDAVIRNSVRIMQETKIPVELHGKVMDACFNFIQNRQIAIAIRAFSLTVLHNFSKIYPEIKNELGIIIEEAMEFETPAFRARGKKILANIKKQKHP</sequence>
<dbReference type="EMBL" id="JAKFFV010000014">
    <property type="protein sequence ID" value="MCF2500843.1"/>
    <property type="molecule type" value="Genomic_DNA"/>
</dbReference>
<accession>A0A9X1TVW7</accession>
<proteinExistence type="predicted"/>